<reference evidence="5" key="1">
    <citation type="journal article" date="2023" name="Mol. Phylogenet. Evol.">
        <title>Genome-scale phylogeny and comparative genomics of the fungal order Sordariales.</title>
        <authorList>
            <person name="Hensen N."/>
            <person name="Bonometti L."/>
            <person name="Westerberg I."/>
            <person name="Brannstrom I.O."/>
            <person name="Guillou S."/>
            <person name="Cros-Aarteil S."/>
            <person name="Calhoun S."/>
            <person name="Haridas S."/>
            <person name="Kuo A."/>
            <person name="Mondo S."/>
            <person name="Pangilinan J."/>
            <person name="Riley R."/>
            <person name="LaButti K."/>
            <person name="Andreopoulos B."/>
            <person name="Lipzen A."/>
            <person name="Chen C."/>
            <person name="Yan M."/>
            <person name="Daum C."/>
            <person name="Ng V."/>
            <person name="Clum A."/>
            <person name="Steindorff A."/>
            <person name="Ohm R.A."/>
            <person name="Martin F."/>
            <person name="Silar P."/>
            <person name="Natvig D.O."/>
            <person name="Lalanne C."/>
            <person name="Gautier V."/>
            <person name="Ament-Velasquez S.L."/>
            <person name="Kruys A."/>
            <person name="Hutchinson M.I."/>
            <person name="Powell A.J."/>
            <person name="Barry K."/>
            <person name="Miller A.N."/>
            <person name="Grigoriev I.V."/>
            <person name="Debuchy R."/>
            <person name="Gladieux P."/>
            <person name="Hiltunen Thoren M."/>
            <person name="Johannesson H."/>
        </authorList>
    </citation>
    <scope>NUCLEOTIDE SEQUENCE [LARGE SCALE GENOMIC DNA]</scope>
    <source>
        <strain evidence="5">CBS 284.82</strain>
    </source>
</reference>
<dbReference type="SMART" id="SM00248">
    <property type="entry name" value="ANK"/>
    <property type="match status" value="3"/>
</dbReference>
<dbReference type="EMBL" id="MU854329">
    <property type="protein sequence ID" value="KAK4043254.1"/>
    <property type="molecule type" value="Genomic_DNA"/>
</dbReference>
<feature type="repeat" description="ANK" evidence="3">
    <location>
        <begin position="85"/>
        <end position="117"/>
    </location>
</feature>
<evidence type="ECO:0000256" key="2">
    <source>
        <dbReference type="ARBA" id="ARBA00023043"/>
    </source>
</evidence>
<dbReference type="InterPro" id="IPR036770">
    <property type="entry name" value="Ankyrin_rpt-contain_sf"/>
</dbReference>
<dbReference type="PROSITE" id="PS50297">
    <property type="entry name" value="ANK_REP_REGION"/>
    <property type="match status" value="3"/>
</dbReference>
<gene>
    <name evidence="4" type="ORF">C8A01DRAFT_13157</name>
</gene>
<dbReference type="AlphaFoldDB" id="A0AAN6PLJ2"/>
<dbReference type="InterPro" id="IPR002110">
    <property type="entry name" value="Ankyrin_rpt"/>
</dbReference>
<evidence type="ECO:0000313" key="4">
    <source>
        <dbReference type="EMBL" id="KAK4043254.1"/>
    </source>
</evidence>
<feature type="repeat" description="ANK" evidence="3">
    <location>
        <begin position="52"/>
        <end position="84"/>
    </location>
</feature>
<dbReference type="PANTHER" id="PTHR24198">
    <property type="entry name" value="ANKYRIN REPEAT AND PROTEIN KINASE DOMAIN-CONTAINING PROTEIN"/>
    <property type="match status" value="1"/>
</dbReference>
<keyword evidence="1" id="KW-0677">Repeat</keyword>
<evidence type="ECO:0000256" key="1">
    <source>
        <dbReference type="ARBA" id="ARBA00022737"/>
    </source>
</evidence>
<dbReference type="SUPFAM" id="SSF48403">
    <property type="entry name" value="Ankyrin repeat"/>
    <property type="match status" value="1"/>
</dbReference>
<comment type="caution">
    <text evidence="4">The sequence shown here is derived from an EMBL/GenBank/DDBJ whole genome shotgun (WGS) entry which is preliminary data.</text>
</comment>
<dbReference type="Pfam" id="PF12796">
    <property type="entry name" value="Ank_2"/>
    <property type="match status" value="1"/>
</dbReference>
<name>A0AAN6PLJ2_9PEZI</name>
<sequence>MPSSPQTAWTSSCSGGAHRGKTALHIAAERGNLRSVQLLLEHEVDVDVADASGCTALHYAARGARAEVVALLLAGGADSEARDGEGRSPLHVAADAECESVIRLLAKDGADLNAAIGCVMTDGAATSINSLFNSDSGEDGEVGDVS</sequence>
<feature type="repeat" description="ANK" evidence="3">
    <location>
        <begin position="19"/>
        <end position="51"/>
    </location>
</feature>
<evidence type="ECO:0000256" key="3">
    <source>
        <dbReference type="PROSITE-ProRule" id="PRU00023"/>
    </source>
</evidence>
<accession>A0AAN6PLJ2</accession>
<proteinExistence type="predicted"/>
<evidence type="ECO:0000313" key="5">
    <source>
        <dbReference type="Proteomes" id="UP001303115"/>
    </source>
</evidence>
<dbReference type="PRINTS" id="PR01415">
    <property type="entry name" value="ANKYRIN"/>
</dbReference>
<dbReference type="PROSITE" id="PS50088">
    <property type="entry name" value="ANK_REPEAT"/>
    <property type="match status" value="3"/>
</dbReference>
<dbReference type="PANTHER" id="PTHR24198:SF165">
    <property type="entry name" value="ANKYRIN REPEAT-CONTAINING PROTEIN-RELATED"/>
    <property type="match status" value="1"/>
</dbReference>
<keyword evidence="2 3" id="KW-0040">ANK repeat</keyword>
<dbReference type="Pfam" id="PF00023">
    <property type="entry name" value="Ank"/>
    <property type="match status" value="1"/>
</dbReference>
<organism evidence="4 5">
    <name type="scientific">Parachaetomium inaequale</name>
    <dbReference type="NCBI Taxonomy" id="2588326"/>
    <lineage>
        <taxon>Eukaryota</taxon>
        <taxon>Fungi</taxon>
        <taxon>Dikarya</taxon>
        <taxon>Ascomycota</taxon>
        <taxon>Pezizomycotina</taxon>
        <taxon>Sordariomycetes</taxon>
        <taxon>Sordariomycetidae</taxon>
        <taxon>Sordariales</taxon>
        <taxon>Chaetomiaceae</taxon>
        <taxon>Parachaetomium</taxon>
    </lineage>
</organism>
<keyword evidence="5" id="KW-1185">Reference proteome</keyword>
<dbReference type="Proteomes" id="UP001303115">
    <property type="component" value="Unassembled WGS sequence"/>
</dbReference>
<dbReference type="Gene3D" id="1.25.40.20">
    <property type="entry name" value="Ankyrin repeat-containing domain"/>
    <property type="match status" value="2"/>
</dbReference>
<protein>
    <submittedName>
        <fullName evidence="4">Ankyrin repeat-containing domain protein</fullName>
    </submittedName>
</protein>